<keyword evidence="1" id="KW-0040">ANK repeat</keyword>
<sequence length="670" mass="71789">MAGSGTEKGSGAEEAKVDLVRALPHELVLLILYQLDVDDVLAAQLVSKAWAAAVGDEFLWRKLFAKHLPATPLAEVRTKVDGVAGGWRRYFLWRFKVGRFFEDDRPCPYARATTGRSSCFYCRTPIAQGAFRAAIVIRGVQSVPYVHMGCDLATRAKHMTTAELAGFVVPGAAHLDLDADDKAELGGWILDLLDLRASFDDAAFNAIAKHKATPELRRFSASFRAVEAPACAGITHPDGFLGGWPPKRTKCFGPRIFAPSAMNAWQLERIFPLAARSAWADFDWPLEDAFDERTNYPEFLYLYVAMQDLPAELLGEIASWLDVVELSAFSAVCTAFRAVAASPLTARPVLDAWLARDWADPARAVSIIQSLASAALRLANDPESELLLPREVAAASTAELALTLARPHLALPVVRGVLGAVGPVCSNLWPARADHLDAAIAEGCVRLAAAIEAVEARHGNVYLMLEHELQMARRAALTLALGADADGLILLVAKHAIARVRSAVPHAATYIPAALGLAAVAANAPSALAALHHAYPSVINSGWAYHGYRGRTQAMTYPLMVAAFYAADAAAGWLVSIAPEALRPALVDKVEGRFGQTALHVAVQRDVAPFGVVRTLVAAGASTTTQDRHGFGIPELVRGYRRQDEIEAIFALLAGPSADNDDGGGGVAEQ</sequence>
<dbReference type="Gene3D" id="1.25.40.20">
    <property type="entry name" value="Ankyrin repeat-containing domain"/>
    <property type="match status" value="1"/>
</dbReference>
<dbReference type="Gene3D" id="1.20.1280.50">
    <property type="match status" value="2"/>
</dbReference>
<keyword evidence="4" id="KW-1185">Reference proteome</keyword>
<dbReference type="InterPro" id="IPR002110">
    <property type="entry name" value="Ankyrin_rpt"/>
</dbReference>
<dbReference type="PROSITE" id="PS50088">
    <property type="entry name" value="ANK_REPEAT"/>
    <property type="match status" value="1"/>
</dbReference>
<dbReference type="GO" id="GO:0005737">
    <property type="term" value="C:cytoplasm"/>
    <property type="evidence" value="ECO:0007669"/>
    <property type="project" value="TreeGrafter"/>
</dbReference>
<dbReference type="Proteomes" id="UP000054408">
    <property type="component" value="Unassembled WGS sequence"/>
</dbReference>
<evidence type="ECO:0000259" key="2">
    <source>
        <dbReference type="PROSITE" id="PS50181"/>
    </source>
</evidence>
<dbReference type="InterPro" id="IPR001810">
    <property type="entry name" value="F-box_dom"/>
</dbReference>
<accession>A0A0L0DHX8</accession>
<dbReference type="GO" id="GO:0019005">
    <property type="term" value="C:SCF ubiquitin ligase complex"/>
    <property type="evidence" value="ECO:0007669"/>
    <property type="project" value="TreeGrafter"/>
</dbReference>
<dbReference type="EMBL" id="GL349471">
    <property type="protein sequence ID" value="KNC51974.1"/>
    <property type="molecule type" value="Genomic_DNA"/>
</dbReference>
<dbReference type="PANTHER" id="PTHR12874">
    <property type="entry name" value="F-BOX ONLY PROTEIN 48-RELATED"/>
    <property type="match status" value="1"/>
</dbReference>
<dbReference type="InterPro" id="IPR036770">
    <property type="entry name" value="Ankyrin_rpt-contain_sf"/>
</dbReference>
<feature type="domain" description="F-box" evidence="2">
    <location>
        <begin position="303"/>
        <end position="349"/>
    </location>
</feature>
<dbReference type="PANTHER" id="PTHR12874:SF9">
    <property type="entry name" value="F-BOX ONLY PROTEIN 48"/>
    <property type="match status" value="1"/>
</dbReference>
<dbReference type="OrthoDB" id="3219396at2759"/>
<dbReference type="AlphaFoldDB" id="A0A0L0DHX8"/>
<gene>
    <name evidence="3" type="ORF">AMSG_12148</name>
</gene>
<evidence type="ECO:0000256" key="1">
    <source>
        <dbReference type="PROSITE-ProRule" id="PRU00023"/>
    </source>
</evidence>
<dbReference type="PROSITE" id="PS50297">
    <property type="entry name" value="ANK_REP_REGION"/>
    <property type="match status" value="1"/>
</dbReference>
<feature type="domain" description="F-box" evidence="2">
    <location>
        <begin position="17"/>
        <end position="63"/>
    </location>
</feature>
<dbReference type="PROSITE" id="PS50181">
    <property type="entry name" value="FBOX"/>
    <property type="match status" value="2"/>
</dbReference>
<evidence type="ECO:0000313" key="4">
    <source>
        <dbReference type="Proteomes" id="UP000054408"/>
    </source>
</evidence>
<feature type="repeat" description="ANK" evidence="1">
    <location>
        <begin position="594"/>
        <end position="628"/>
    </location>
</feature>
<proteinExistence type="predicted"/>
<dbReference type="CDD" id="cd09917">
    <property type="entry name" value="F-box_SF"/>
    <property type="match status" value="1"/>
</dbReference>
<dbReference type="GeneID" id="25570063"/>
<dbReference type="RefSeq" id="XP_013755633.1">
    <property type="nucleotide sequence ID" value="XM_013900179.1"/>
</dbReference>
<reference evidence="3 4" key="1">
    <citation type="submission" date="2010-05" db="EMBL/GenBank/DDBJ databases">
        <title>The Genome Sequence of Thecamonas trahens ATCC 50062.</title>
        <authorList>
            <consortium name="The Broad Institute Genome Sequencing Platform"/>
            <person name="Russ C."/>
            <person name="Cuomo C."/>
            <person name="Shea T."/>
            <person name="Young S.K."/>
            <person name="Zeng Q."/>
            <person name="Koehrsen M."/>
            <person name="Haas B."/>
            <person name="Borodovsky M."/>
            <person name="Guigo R."/>
            <person name="Alvarado L."/>
            <person name="Berlin A."/>
            <person name="Bochicchio J."/>
            <person name="Borenstein D."/>
            <person name="Chapman S."/>
            <person name="Chen Z."/>
            <person name="Freedman E."/>
            <person name="Gellesch M."/>
            <person name="Goldberg J."/>
            <person name="Griggs A."/>
            <person name="Gujja S."/>
            <person name="Heilman E."/>
            <person name="Heiman D."/>
            <person name="Hepburn T."/>
            <person name="Howarth C."/>
            <person name="Jen D."/>
            <person name="Larson L."/>
            <person name="Mehta T."/>
            <person name="Park D."/>
            <person name="Pearson M."/>
            <person name="Roberts A."/>
            <person name="Saif S."/>
            <person name="Shenoy N."/>
            <person name="Sisk P."/>
            <person name="Stolte C."/>
            <person name="Sykes S."/>
            <person name="Thomson T."/>
            <person name="Walk T."/>
            <person name="White J."/>
            <person name="Yandava C."/>
            <person name="Burger G."/>
            <person name="Gray M.W."/>
            <person name="Holland P.W.H."/>
            <person name="King N."/>
            <person name="Lang F.B.F."/>
            <person name="Roger A.J."/>
            <person name="Ruiz-Trillo I."/>
            <person name="Lander E."/>
            <person name="Nusbaum C."/>
        </authorList>
    </citation>
    <scope>NUCLEOTIDE SEQUENCE [LARGE SCALE GENOMIC DNA]</scope>
    <source>
        <strain evidence="3 4">ATCC 50062</strain>
    </source>
</reference>
<dbReference type="GO" id="GO:0031146">
    <property type="term" value="P:SCF-dependent proteasomal ubiquitin-dependent protein catabolic process"/>
    <property type="evidence" value="ECO:0007669"/>
    <property type="project" value="TreeGrafter"/>
</dbReference>
<dbReference type="SUPFAM" id="SSF81383">
    <property type="entry name" value="F-box domain"/>
    <property type="match status" value="2"/>
</dbReference>
<protein>
    <recommendedName>
        <fullName evidence="2">F-box domain-containing protein</fullName>
    </recommendedName>
</protein>
<name>A0A0L0DHX8_THETB</name>
<dbReference type="Pfam" id="PF12937">
    <property type="entry name" value="F-box-like"/>
    <property type="match status" value="2"/>
</dbReference>
<organism evidence="3 4">
    <name type="scientific">Thecamonas trahens ATCC 50062</name>
    <dbReference type="NCBI Taxonomy" id="461836"/>
    <lineage>
        <taxon>Eukaryota</taxon>
        <taxon>Apusozoa</taxon>
        <taxon>Apusomonadida</taxon>
        <taxon>Apusomonadidae</taxon>
        <taxon>Thecamonas</taxon>
    </lineage>
</organism>
<evidence type="ECO:0000313" key="3">
    <source>
        <dbReference type="EMBL" id="KNC51974.1"/>
    </source>
</evidence>
<dbReference type="InterPro" id="IPR036047">
    <property type="entry name" value="F-box-like_dom_sf"/>
</dbReference>
<dbReference type="SMART" id="SM00256">
    <property type="entry name" value="FBOX"/>
    <property type="match status" value="2"/>
</dbReference>